<dbReference type="HOGENOM" id="CLU_3252619_0_0_9"/>
<name>D3APW0_9FIRM</name>
<dbReference type="PROSITE" id="PS51257">
    <property type="entry name" value="PROKAR_LIPOPROTEIN"/>
    <property type="match status" value="1"/>
</dbReference>
<gene>
    <name evidence="1" type="ORF">CLOSTHATH_05664</name>
</gene>
<comment type="caution">
    <text evidence="1">The sequence shown here is derived from an EMBL/GenBank/DDBJ whole genome shotgun (WGS) entry which is preliminary data.</text>
</comment>
<dbReference type="EMBL" id="ACIO01000613">
    <property type="protein sequence ID" value="EFC96142.1"/>
    <property type="molecule type" value="Genomic_DNA"/>
</dbReference>
<sequence length="42" mass="4501">MKRNGNRGMAGMLGTVLILLVLTGCGRQISVPEEKISDQNSL</sequence>
<reference evidence="1 2" key="1">
    <citation type="submission" date="2010-01" db="EMBL/GenBank/DDBJ databases">
        <authorList>
            <person name="Weinstock G."/>
            <person name="Sodergren E."/>
            <person name="Clifton S."/>
            <person name="Fulton L."/>
            <person name="Fulton B."/>
            <person name="Courtney L."/>
            <person name="Fronick C."/>
            <person name="Harrison M."/>
            <person name="Strong C."/>
            <person name="Farmer C."/>
            <person name="Delahaunty K."/>
            <person name="Markovic C."/>
            <person name="Hall O."/>
            <person name="Minx P."/>
            <person name="Tomlinson C."/>
            <person name="Mitreva M."/>
            <person name="Nelson J."/>
            <person name="Hou S."/>
            <person name="Wollam A."/>
            <person name="Pepin K.H."/>
            <person name="Johnson M."/>
            <person name="Bhonagiri V."/>
            <person name="Nash W.E."/>
            <person name="Warren W."/>
            <person name="Chinwalla A."/>
            <person name="Mardis E.R."/>
            <person name="Wilson R.K."/>
        </authorList>
    </citation>
    <scope>NUCLEOTIDE SEQUENCE [LARGE SCALE GENOMIC DNA]</scope>
    <source>
        <strain evidence="1 2">DSM 13479</strain>
    </source>
</reference>
<evidence type="ECO:0000313" key="1">
    <source>
        <dbReference type="EMBL" id="EFC96142.1"/>
    </source>
</evidence>
<protein>
    <submittedName>
        <fullName evidence="1">Uncharacterized protein</fullName>
    </submittedName>
</protein>
<proteinExistence type="predicted"/>
<accession>D3APW0</accession>
<organism evidence="1 2">
    <name type="scientific">Hungatella hathewayi DSM 13479</name>
    <dbReference type="NCBI Taxonomy" id="566550"/>
    <lineage>
        <taxon>Bacteria</taxon>
        <taxon>Bacillati</taxon>
        <taxon>Bacillota</taxon>
        <taxon>Clostridia</taxon>
        <taxon>Lachnospirales</taxon>
        <taxon>Lachnospiraceae</taxon>
        <taxon>Hungatella</taxon>
    </lineage>
</organism>
<evidence type="ECO:0000313" key="2">
    <source>
        <dbReference type="Proteomes" id="UP000004968"/>
    </source>
</evidence>
<dbReference type="AlphaFoldDB" id="D3APW0"/>
<dbReference type="Proteomes" id="UP000004968">
    <property type="component" value="Unassembled WGS sequence"/>
</dbReference>
<dbReference type="RefSeq" id="WP_006776084.1">
    <property type="nucleotide sequence ID" value="NZ_GG667767.1"/>
</dbReference>